<dbReference type="Proteomes" id="UP001525961">
    <property type="component" value="Unassembled WGS sequence"/>
</dbReference>
<name>A0ABT2NFS0_9CYAN</name>
<organism evidence="3 4">
    <name type="scientific">Laspinema olomoucense D3b</name>
    <dbReference type="NCBI Taxonomy" id="2953688"/>
    <lineage>
        <taxon>Bacteria</taxon>
        <taxon>Bacillati</taxon>
        <taxon>Cyanobacteriota</taxon>
        <taxon>Cyanophyceae</taxon>
        <taxon>Oscillatoriophycideae</taxon>
        <taxon>Oscillatoriales</taxon>
        <taxon>Laspinemataceae</taxon>
        <taxon>Laspinema</taxon>
        <taxon>Laspinema olomoucense</taxon>
    </lineage>
</organism>
<gene>
    <name evidence="3" type="ORF">NG792_27085</name>
</gene>
<comment type="caution">
    <text evidence="3">The sequence shown here is derived from an EMBL/GenBank/DDBJ whole genome shotgun (WGS) entry which is preliminary data.</text>
</comment>
<dbReference type="Gene3D" id="1.10.30.50">
    <property type="match status" value="1"/>
</dbReference>
<evidence type="ECO:0000259" key="2">
    <source>
        <dbReference type="Pfam" id="PF01844"/>
    </source>
</evidence>
<accession>A0ABT2NFS0</accession>
<dbReference type="CDD" id="cd00085">
    <property type="entry name" value="HNHc"/>
    <property type="match status" value="1"/>
</dbReference>
<reference evidence="3 4" key="1">
    <citation type="journal article" date="2022" name="Front. Microbiol.">
        <title>High genomic differentiation and limited gene flow indicate recent cryptic speciation within the genus Laspinema (cyanobacteria).</title>
        <authorList>
            <person name="Stanojkovic A."/>
            <person name="Skoupy S."/>
            <person name="Skaloud P."/>
            <person name="Dvorak P."/>
        </authorList>
    </citation>
    <scope>NUCLEOTIDE SEQUENCE [LARGE SCALE GENOMIC DNA]</scope>
    <source>
        <strain evidence="3 4">D3b</strain>
    </source>
</reference>
<dbReference type="GO" id="GO:0004519">
    <property type="term" value="F:endonuclease activity"/>
    <property type="evidence" value="ECO:0007669"/>
    <property type="project" value="UniProtKB-KW"/>
</dbReference>
<dbReference type="InterPro" id="IPR002711">
    <property type="entry name" value="HNH"/>
</dbReference>
<feature type="domain" description="HNH" evidence="2">
    <location>
        <begin position="2"/>
        <end position="33"/>
    </location>
</feature>
<sequence>MEVDHKIPLSQGGKDEWVNLQLLHRHCHHEKTATDGSQPAVIDKGIAH</sequence>
<dbReference type="InterPro" id="IPR003615">
    <property type="entry name" value="HNH_nuc"/>
</dbReference>
<evidence type="ECO:0000256" key="1">
    <source>
        <dbReference type="SAM" id="MobiDB-lite"/>
    </source>
</evidence>
<dbReference type="Pfam" id="PF01844">
    <property type="entry name" value="HNH"/>
    <property type="match status" value="1"/>
</dbReference>
<keyword evidence="3" id="KW-0255">Endonuclease</keyword>
<keyword evidence="3" id="KW-0540">Nuclease</keyword>
<feature type="region of interest" description="Disordered" evidence="1">
    <location>
        <begin position="29"/>
        <end position="48"/>
    </location>
</feature>
<protein>
    <submittedName>
        <fullName evidence="3">HNH endonuclease</fullName>
    </submittedName>
</protein>
<dbReference type="EMBL" id="JAMXFA010000064">
    <property type="protein sequence ID" value="MCT7981392.1"/>
    <property type="molecule type" value="Genomic_DNA"/>
</dbReference>
<keyword evidence="4" id="KW-1185">Reference proteome</keyword>
<proteinExistence type="predicted"/>
<keyword evidence="3" id="KW-0378">Hydrolase</keyword>
<evidence type="ECO:0000313" key="3">
    <source>
        <dbReference type="EMBL" id="MCT7981392.1"/>
    </source>
</evidence>
<evidence type="ECO:0000313" key="4">
    <source>
        <dbReference type="Proteomes" id="UP001525961"/>
    </source>
</evidence>